<evidence type="ECO:0000256" key="1">
    <source>
        <dbReference type="SAM" id="Phobius"/>
    </source>
</evidence>
<proteinExistence type="predicted"/>
<keyword evidence="1" id="KW-0472">Membrane</keyword>
<dbReference type="GO" id="GO:0005886">
    <property type="term" value="C:plasma membrane"/>
    <property type="evidence" value="ECO:0007669"/>
    <property type="project" value="InterPro"/>
</dbReference>
<dbReference type="Proteomes" id="UP000471435">
    <property type="component" value="Unassembled WGS sequence"/>
</dbReference>
<comment type="caution">
    <text evidence="3">The sequence shown here is derived from an EMBL/GenBank/DDBJ whole genome shotgun (WGS) entry which is preliminary data.</text>
</comment>
<dbReference type="PANTHER" id="PTHR37461:SF1">
    <property type="entry name" value="ANTI-SIGMA-K FACTOR RSKA"/>
    <property type="match status" value="1"/>
</dbReference>
<dbReference type="AlphaFoldDB" id="A0A6I4V3F1"/>
<feature type="domain" description="Anti-sigma K factor RskA C-terminal" evidence="2">
    <location>
        <begin position="99"/>
        <end position="221"/>
    </location>
</feature>
<accession>A0A6I4V3F1</accession>
<dbReference type="GO" id="GO:0016989">
    <property type="term" value="F:sigma factor antagonist activity"/>
    <property type="evidence" value="ECO:0007669"/>
    <property type="project" value="TreeGrafter"/>
</dbReference>
<evidence type="ECO:0000259" key="2">
    <source>
        <dbReference type="Pfam" id="PF10099"/>
    </source>
</evidence>
<keyword evidence="1" id="KW-0812">Transmembrane</keyword>
<sequence length="236" mass="25321">MTAPELTERERLAAEHALRLLEGEELVMARGLAASDPDFAREVSDWEERLAPLQDELSGVQPGADLWDRIQARLDGGTPVAEVTALRRRVRQWQVASLVSAAAAIALAFLTIPAMQQSPAEPQPEAPLMANIPIGDTSLRLAVTYLPDRSEMLVSASGLTADGVHDHELWLVPPQGELRSLGVVKPGEEVRMPLDPDLASLIHDGSQMVLTREPLGGKPADEVAGPVVAEGAFSLI</sequence>
<keyword evidence="1" id="KW-1133">Transmembrane helix</keyword>
<dbReference type="Pfam" id="PF10099">
    <property type="entry name" value="RskA_C"/>
    <property type="match status" value="1"/>
</dbReference>
<feature type="transmembrane region" description="Helical" evidence="1">
    <location>
        <begin position="95"/>
        <end position="115"/>
    </location>
</feature>
<gene>
    <name evidence="3" type="ORF">GRI43_07935</name>
</gene>
<dbReference type="OrthoDB" id="9816387at2"/>
<protein>
    <recommendedName>
        <fullName evidence="2">Anti-sigma K factor RskA C-terminal domain-containing protein</fullName>
    </recommendedName>
</protein>
<dbReference type="RefSeq" id="WP_160730451.1">
    <property type="nucleotide sequence ID" value="NZ_WTYP01000001.1"/>
</dbReference>
<name>A0A6I4V3F1_9SPHN</name>
<evidence type="ECO:0000313" key="3">
    <source>
        <dbReference type="EMBL" id="MXP47320.1"/>
    </source>
</evidence>
<dbReference type="InterPro" id="IPR018764">
    <property type="entry name" value="RskA_C"/>
</dbReference>
<keyword evidence="4" id="KW-1185">Reference proteome</keyword>
<dbReference type="EMBL" id="WTYP01000001">
    <property type="protein sequence ID" value="MXP47320.1"/>
    <property type="molecule type" value="Genomic_DNA"/>
</dbReference>
<organism evidence="3 4">
    <name type="scientific">Pontixanthobacter luteolus</name>
    <dbReference type="NCBI Taxonomy" id="295089"/>
    <lineage>
        <taxon>Bacteria</taxon>
        <taxon>Pseudomonadati</taxon>
        <taxon>Pseudomonadota</taxon>
        <taxon>Alphaproteobacteria</taxon>
        <taxon>Sphingomonadales</taxon>
        <taxon>Erythrobacteraceae</taxon>
        <taxon>Pontixanthobacter</taxon>
    </lineage>
</organism>
<reference evidence="3 4" key="1">
    <citation type="submission" date="2019-12" db="EMBL/GenBank/DDBJ databases">
        <title>Genomic-based taxomic classification of the family Erythrobacteraceae.</title>
        <authorList>
            <person name="Xu L."/>
        </authorList>
    </citation>
    <scope>NUCLEOTIDE SEQUENCE [LARGE SCALE GENOMIC DNA]</scope>
    <source>
        <strain evidence="3 4">SW-109</strain>
    </source>
</reference>
<dbReference type="InterPro" id="IPR051474">
    <property type="entry name" value="Anti-sigma-K/W_factor"/>
</dbReference>
<dbReference type="PANTHER" id="PTHR37461">
    <property type="entry name" value="ANTI-SIGMA-K FACTOR RSKA"/>
    <property type="match status" value="1"/>
</dbReference>
<dbReference type="GO" id="GO:0006417">
    <property type="term" value="P:regulation of translation"/>
    <property type="evidence" value="ECO:0007669"/>
    <property type="project" value="TreeGrafter"/>
</dbReference>
<evidence type="ECO:0000313" key="4">
    <source>
        <dbReference type="Proteomes" id="UP000471435"/>
    </source>
</evidence>